<evidence type="ECO:0000256" key="1">
    <source>
        <dbReference type="ARBA" id="ARBA00023172"/>
    </source>
</evidence>
<evidence type="ECO:0000259" key="2">
    <source>
        <dbReference type="PROSITE" id="PS51898"/>
    </source>
</evidence>
<dbReference type="GO" id="GO:0003677">
    <property type="term" value="F:DNA binding"/>
    <property type="evidence" value="ECO:0007669"/>
    <property type="project" value="InterPro"/>
</dbReference>
<dbReference type="SUPFAM" id="SSF56349">
    <property type="entry name" value="DNA breaking-rejoining enzymes"/>
    <property type="match status" value="1"/>
</dbReference>
<dbReference type="GO" id="GO:0006310">
    <property type="term" value="P:DNA recombination"/>
    <property type="evidence" value="ECO:0007669"/>
    <property type="project" value="UniProtKB-KW"/>
</dbReference>
<name>A0A0F8XQB1_9ZZZZ</name>
<keyword evidence="1" id="KW-0233">DNA recombination</keyword>
<proteinExistence type="predicted"/>
<comment type="caution">
    <text evidence="3">The sequence shown here is derived from an EMBL/GenBank/DDBJ whole genome shotgun (WGS) entry which is preliminary data.</text>
</comment>
<evidence type="ECO:0000313" key="3">
    <source>
        <dbReference type="EMBL" id="KKK71163.1"/>
    </source>
</evidence>
<organism evidence="3">
    <name type="scientific">marine sediment metagenome</name>
    <dbReference type="NCBI Taxonomy" id="412755"/>
    <lineage>
        <taxon>unclassified sequences</taxon>
        <taxon>metagenomes</taxon>
        <taxon>ecological metagenomes</taxon>
    </lineage>
</organism>
<dbReference type="InterPro" id="IPR011010">
    <property type="entry name" value="DNA_brk_join_enz"/>
</dbReference>
<reference evidence="3" key="1">
    <citation type="journal article" date="2015" name="Nature">
        <title>Complex archaea that bridge the gap between prokaryotes and eukaryotes.</title>
        <authorList>
            <person name="Spang A."/>
            <person name="Saw J.H."/>
            <person name="Jorgensen S.L."/>
            <person name="Zaremba-Niedzwiedzka K."/>
            <person name="Martijn J."/>
            <person name="Lind A.E."/>
            <person name="van Eijk R."/>
            <person name="Schleper C."/>
            <person name="Guy L."/>
            <person name="Ettema T.J."/>
        </authorList>
    </citation>
    <scope>NUCLEOTIDE SEQUENCE</scope>
</reference>
<gene>
    <name evidence="3" type="ORF">LCGC14_2916690</name>
</gene>
<sequence length="172" mass="20078">MREYHSSLGSYITGLIKQKRACGYIYECEAFILESFDRFCLERNHTAGTITRDLVMEWAIQRPVEGKNHRNQRVSFVRQLALYMQSLGKNPYIPRHFASETVAVPHILSQQELRSFFAVVDAYMPPQPTFHRLAPTYQVLFRLFYCCGLRLSEGCYLPRACVDLKNGYIRKL</sequence>
<feature type="domain" description="Tyr recombinase" evidence="2">
    <location>
        <begin position="103"/>
        <end position="172"/>
    </location>
</feature>
<dbReference type="InterPro" id="IPR002104">
    <property type="entry name" value="Integrase_catalytic"/>
</dbReference>
<dbReference type="Gene3D" id="1.10.443.10">
    <property type="entry name" value="Intergrase catalytic core"/>
    <property type="match status" value="1"/>
</dbReference>
<dbReference type="PROSITE" id="PS51898">
    <property type="entry name" value="TYR_RECOMBINASE"/>
    <property type="match status" value="1"/>
</dbReference>
<feature type="non-terminal residue" evidence="3">
    <location>
        <position position="172"/>
    </location>
</feature>
<dbReference type="EMBL" id="LAZR01057857">
    <property type="protein sequence ID" value="KKK71163.1"/>
    <property type="molecule type" value="Genomic_DNA"/>
</dbReference>
<dbReference type="InterPro" id="IPR013762">
    <property type="entry name" value="Integrase-like_cat_sf"/>
</dbReference>
<dbReference type="GO" id="GO:0015074">
    <property type="term" value="P:DNA integration"/>
    <property type="evidence" value="ECO:0007669"/>
    <property type="project" value="InterPro"/>
</dbReference>
<accession>A0A0F8XQB1</accession>
<protein>
    <recommendedName>
        <fullName evidence="2">Tyr recombinase domain-containing protein</fullName>
    </recommendedName>
</protein>
<dbReference type="AlphaFoldDB" id="A0A0F8XQB1"/>